<sequence>MSYELERVLRLPSLPAGWLVQGTSIHEAADAWEKSHRTMPVEQAQEVFKDTWRREIAKADEVEPDRERWLVGGRKKVVNDLRDRYTGGLAQVYDYIDYNLADHGLRPYEMPDGSPAAEVGFEIEFANVVIRGYIDLLMQDTRTGELLVRDIKSGSKSPSVPFQLIVYRQAVREVLGEDVSFGDFFMTRDGKPTPPIDLTTLDEDLIKEWFVRQVELAEQGLFLPNPGDACRTCGVVQHCPLMN</sequence>
<keyword evidence="2" id="KW-0378">Hydrolase</keyword>
<reference evidence="6" key="1">
    <citation type="journal article" date="2019" name="Int. J. Syst. Evol. Microbiol.">
        <title>The Global Catalogue of Microorganisms (GCM) 10K type strain sequencing project: providing services to taxonomists for standard genome sequencing and annotation.</title>
        <authorList>
            <consortium name="The Broad Institute Genomics Platform"/>
            <consortium name="The Broad Institute Genome Sequencing Center for Infectious Disease"/>
            <person name="Wu L."/>
            <person name="Ma J."/>
        </authorList>
    </citation>
    <scope>NUCLEOTIDE SEQUENCE [LARGE SCALE GENOMIC DNA]</scope>
    <source>
        <strain evidence="6">JCM 17326</strain>
    </source>
</reference>
<gene>
    <name evidence="5" type="ORF">GCM10022419_015680</name>
</gene>
<keyword evidence="1" id="KW-0227">DNA damage</keyword>
<keyword evidence="6" id="KW-1185">Reference proteome</keyword>
<dbReference type="Pfam" id="PF12705">
    <property type="entry name" value="PDDEXK_1"/>
    <property type="match status" value="1"/>
</dbReference>
<comment type="caution">
    <text evidence="5">The sequence shown here is derived from an EMBL/GenBank/DDBJ whole genome shotgun (WGS) entry which is preliminary data.</text>
</comment>
<keyword evidence="2" id="KW-0547">Nucleotide-binding</keyword>
<dbReference type="Proteomes" id="UP001500630">
    <property type="component" value="Unassembled WGS sequence"/>
</dbReference>
<accession>A0ABP6VMS5</accession>
<dbReference type="InterPro" id="IPR038726">
    <property type="entry name" value="PDDEXK_AddAB-type"/>
</dbReference>
<keyword evidence="3" id="KW-0234">DNA repair</keyword>
<proteinExistence type="predicted"/>
<keyword evidence="2" id="KW-0347">Helicase</keyword>
<evidence type="ECO:0000313" key="5">
    <source>
        <dbReference type="EMBL" id="GAA3536733.1"/>
    </source>
</evidence>
<protein>
    <recommendedName>
        <fullName evidence="4">PD-(D/E)XK endonuclease-like domain-containing protein</fullName>
    </recommendedName>
</protein>
<dbReference type="InterPro" id="IPR011604">
    <property type="entry name" value="PDDEXK-like_dom_sf"/>
</dbReference>
<dbReference type="Gene3D" id="3.90.320.10">
    <property type="match status" value="1"/>
</dbReference>
<evidence type="ECO:0000256" key="1">
    <source>
        <dbReference type="ARBA" id="ARBA00022763"/>
    </source>
</evidence>
<dbReference type="EMBL" id="BAABDQ010000003">
    <property type="protein sequence ID" value="GAA3536733.1"/>
    <property type="molecule type" value="Genomic_DNA"/>
</dbReference>
<evidence type="ECO:0000313" key="6">
    <source>
        <dbReference type="Proteomes" id="UP001500630"/>
    </source>
</evidence>
<organism evidence="5 6">
    <name type="scientific">Nonomuraea rosea</name>
    <dbReference type="NCBI Taxonomy" id="638574"/>
    <lineage>
        <taxon>Bacteria</taxon>
        <taxon>Bacillati</taxon>
        <taxon>Actinomycetota</taxon>
        <taxon>Actinomycetes</taxon>
        <taxon>Streptosporangiales</taxon>
        <taxon>Streptosporangiaceae</taxon>
        <taxon>Nonomuraea</taxon>
    </lineage>
</organism>
<name>A0ABP6VMS5_9ACTN</name>
<evidence type="ECO:0000259" key="4">
    <source>
        <dbReference type="Pfam" id="PF12705"/>
    </source>
</evidence>
<feature type="domain" description="PD-(D/E)XK endonuclease-like" evidence="4">
    <location>
        <begin position="2"/>
        <end position="240"/>
    </location>
</feature>
<evidence type="ECO:0000256" key="2">
    <source>
        <dbReference type="ARBA" id="ARBA00022806"/>
    </source>
</evidence>
<evidence type="ECO:0000256" key="3">
    <source>
        <dbReference type="ARBA" id="ARBA00023204"/>
    </source>
</evidence>
<keyword evidence="2" id="KW-0067">ATP-binding</keyword>